<name>A0ABV9HWZ9_9FLAO</name>
<dbReference type="RefSeq" id="WP_379979203.1">
    <property type="nucleotide sequence ID" value="NZ_JBHSFV010000007.1"/>
</dbReference>
<proteinExistence type="predicted"/>
<dbReference type="Pfam" id="PF18962">
    <property type="entry name" value="Por_Secre_tail"/>
    <property type="match status" value="1"/>
</dbReference>
<feature type="chain" id="PRO_5045456451" evidence="2">
    <location>
        <begin position="21"/>
        <end position="857"/>
    </location>
</feature>
<dbReference type="SUPFAM" id="SSF51126">
    <property type="entry name" value="Pectin lyase-like"/>
    <property type="match status" value="1"/>
</dbReference>
<feature type="domain" description="Secretion system C-terminal sorting" evidence="3">
    <location>
        <begin position="780"/>
        <end position="855"/>
    </location>
</feature>
<dbReference type="Proteomes" id="UP001596043">
    <property type="component" value="Unassembled WGS sequence"/>
</dbReference>
<evidence type="ECO:0000259" key="3">
    <source>
        <dbReference type="Pfam" id="PF18962"/>
    </source>
</evidence>
<keyword evidence="5" id="KW-1185">Reference proteome</keyword>
<evidence type="ECO:0000313" key="4">
    <source>
        <dbReference type="EMBL" id="MFC4634694.1"/>
    </source>
</evidence>
<gene>
    <name evidence="4" type="ORF">ACFO3O_12290</name>
</gene>
<evidence type="ECO:0000256" key="2">
    <source>
        <dbReference type="SAM" id="SignalP"/>
    </source>
</evidence>
<dbReference type="NCBIfam" id="TIGR04183">
    <property type="entry name" value="Por_Secre_tail"/>
    <property type="match status" value="1"/>
</dbReference>
<protein>
    <submittedName>
        <fullName evidence="4">T9SS type A sorting domain-containing protein</fullName>
    </submittedName>
</protein>
<comment type="caution">
    <text evidence="4">The sequence shown here is derived from an EMBL/GenBank/DDBJ whole genome shotgun (WGS) entry which is preliminary data.</text>
</comment>
<dbReference type="EMBL" id="JBHSFV010000007">
    <property type="protein sequence ID" value="MFC4634694.1"/>
    <property type="molecule type" value="Genomic_DNA"/>
</dbReference>
<accession>A0ABV9HWZ9</accession>
<evidence type="ECO:0000256" key="1">
    <source>
        <dbReference type="ARBA" id="ARBA00022729"/>
    </source>
</evidence>
<dbReference type="InterPro" id="IPR026444">
    <property type="entry name" value="Secre_tail"/>
</dbReference>
<organism evidence="4 5">
    <name type="scientific">Dokdonia ponticola</name>
    <dbReference type="NCBI Taxonomy" id="2041041"/>
    <lineage>
        <taxon>Bacteria</taxon>
        <taxon>Pseudomonadati</taxon>
        <taxon>Bacteroidota</taxon>
        <taxon>Flavobacteriia</taxon>
        <taxon>Flavobacteriales</taxon>
        <taxon>Flavobacteriaceae</taxon>
        <taxon>Dokdonia</taxon>
    </lineage>
</organism>
<keyword evidence="1 2" id="KW-0732">Signal</keyword>
<dbReference type="InterPro" id="IPR011050">
    <property type="entry name" value="Pectin_lyase_fold/virulence"/>
</dbReference>
<feature type="signal peptide" evidence="2">
    <location>
        <begin position="1"/>
        <end position="20"/>
    </location>
</feature>
<reference evidence="5" key="1">
    <citation type="journal article" date="2019" name="Int. J. Syst. Evol. Microbiol.">
        <title>The Global Catalogue of Microorganisms (GCM) 10K type strain sequencing project: providing services to taxonomists for standard genome sequencing and annotation.</title>
        <authorList>
            <consortium name="The Broad Institute Genomics Platform"/>
            <consortium name="The Broad Institute Genome Sequencing Center for Infectious Disease"/>
            <person name="Wu L."/>
            <person name="Ma J."/>
        </authorList>
    </citation>
    <scope>NUCLEOTIDE SEQUENCE [LARGE SCALE GENOMIC DNA]</scope>
    <source>
        <strain evidence="5">YJ-61-S</strain>
    </source>
</reference>
<evidence type="ECO:0000313" key="5">
    <source>
        <dbReference type="Proteomes" id="UP001596043"/>
    </source>
</evidence>
<sequence>MMKQFTLGIALLLVFFTMSAQDITLSFENPEITTDGMDSFYEVDVMISSDVAFSLGSGQFFLDYNPAAFGIQVANNGAIEFERPTTSLLGGQTIVDVGGTPVPLGANYTSFISNDTTDDKVSFIWQQNASGGMYGDNVPTATPVELVHLKIRFLPGATAEDPSVCFDATNPFDDQFFTACGPYDPLVGFSFETADCFNEPGSQILDYTPDCSGAVIFNGVNFVWENDAWTPQDPEGVSTQADNIEVLSPDAILVGDVVANNVTVASGGTLDIAANTLSLHGNLDVAGTLTADQSTIAISGAAAQAIGGDFSVLNLVVNNTGTADASLTGTVDVLGTVTLTDGVLNVSGGTLTFKSNASTTAMLDEVADGTITGDVTVERYMSSRRAFRLTTSAVTTTSTINANWQEGVNNVDGTNQDPNPGFGTHITGGDAGANGFDDTETDNASMFVLNNVGQAWEALTNTDTDVLTAGKGYRLFIRGSRSIDLTSNTPAPSETILRATGNLAIGDVSQTDFSPVAGDFNFFGNPYQASVDMGAVTTASTNVNTNQYFMWDPSLGERGAYVTVLLPSGTNTSMSAANQFLQPGQAGFVTTATAGAASILFTETSKAVGENTATSFTEDNPLEEAHIIGQLYRTDAYTNGASLQDSFGIFFSPDHSNSITLEDAPKFFNQDESMAIANGDHILSIERRFLPEEGEVIPLVNTTYRAEAYTLVVNVASLGEVTAYLVDAFTGVSTALTEGENVISFTVNSGDESSASDRFSFAFAEAALATEDTEAFTLTMFPNPIGDSNLNTVSTDLQGKAVNLTVTNMLGQQVYRKELQFAGNTLTTTAMSTVGKGIYFVTLTSDKGTVTRRIIKQ</sequence>